<evidence type="ECO:0000256" key="14">
    <source>
        <dbReference type="ARBA" id="ARBA00030048"/>
    </source>
</evidence>
<evidence type="ECO:0000256" key="3">
    <source>
        <dbReference type="ARBA" id="ARBA00005150"/>
    </source>
</evidence>
<dbReference type="InterPro" id="IPR004101">
    <property type="entry name" value="Mur_ligase_C"/>
</dbReference>
<dbReference type="SUPFAM" id="SSF53244">
    <property type="entry name" value="MurD-like peptide ligases, peptide-binding domain"/>
    <property type="match status" value="1"/>
</dbReference>
<keyword evidence="8 21" id="KW-0436">Ligase</keyword>
<keyword evidence="24" id="KW-1185">Reference proteome</keyword>
<dbReference type="RefSeq" id="WP_027313048.1">
    <property type="nucleotide sequence ID" value="NZ_JBHLZN010000001.1"/>
</dbReference>
<dbReference type="InterPro" id="IPR036565">
    <property type="entry name" value="Mur-like_cat_sf"/>
</dbReference>
<comment type="pathway">
    <text evidence="2">Cofactor biosynthesis; tetrahydrofolate biosynthesis; 7,8-dihydrofolate from 2-amino-4-hydroxy-6-hydroxymethyl-7,8-dihydropteridine diphosphate and 4-aminobenzoate: step 2/2.</text>
</comment>
<reference evidence="23 24" key="1">
    <citation type="submission" date="2024-09" db="EMBL/GenBank/DDBJ databases">
        <authorList>
            <person name="Sun Q."/>
            <person name="Mori K."/>
        </authorList>
    </citation>
    <scope>NUCLEOTIDE SEQUENCE [LARGE SCALE GENOMIC DNA]</scope>
    <source>
        <strain evidence="23 24">ATCC 51285</strain>
    </source>
</reference>
<feature type="domain" description="Mur ligase C-terminal" evidence="22">
    <location>
        <begin position="289"/>
        <end position="409"/>
    </location>
</feature>
<evidence type="ECO:0000256" key="4">
    <source>
        <dbReference type="ARBA" id="ARBA00008276"/>
    </source>
</evidence>
<evidence type="ECO:0000256" key="11">
    <source>
        <dbReference type="ARBA" id="ARBA00022840"/>
    </source>
</evidence>
<name>A0ABV5Z7X6_9GAMM</name>
<evidence type="ECO:0000256" key="9">
    <source>
        <dbReference type="ARBA" id="ARBA00022723"/>
    </source>
</evidence>
<comment type="caution">
    <text evidence="23">The sequence shown here is derived from an EMBL/GenBank/DDBJ whole genome shotgun (WGS) entry which is preliminary data.</text>
</comment>
<dbReference type="Gene3D" id="3.40.1190.10">
    <property type="entry name" value="Mur-like, catalytic domain"/>
    <property type="match status" value="1"/>
</dbReference>
<comment type="catalytic activity">
    <reaction evidence="19">
        <text>(6R)-5,10-methylenetetrahydrofolyl-(gamma-L-Glu)(n) + L-glutamate + ATP = (6R)-5,10-methylenetetrahydrofolyl-(gamma-L-Glu)(n+1) + ADP + phosphate + H(+)</text>
        <dbReference type="Rhea" id="RHEA:51912"/>
        <dbReference type="Rhea" id="RHEA-COMP:13257"/>
        <dbReference type="Rhea" id="RHEA-COMP:13258"/>
        <dbReference type="ChEBI" id="CHEBI:15378"/>
        <dbReference type="ChEBI" id="CHEBI:29985"/>
        <dbReference type="ChEBI" id="CHEBI:30616"/>
        <dbReference type="ChEBI" id="CHEBI:43474"/>
        <dbReference type="ChEBI" id="CHEBI:136572"/>
        <dbReference type="ChEBI" id="CHEBI:456216"/>
        <dbReference type="EC" id="6.3.2.17"/>
    </reaction>
</comment>
<comment type="pathway">
    <text evidence="3">Cofactor biosynthesis; tetrahydrofolylpolyglutamate biosynthesis.</text>
</comment>
<dbReference type="Pfam" id="PF02875">
    <property type="entry name" value="Mur_ligase_C"/>
    <property type="match status" value="1"/>
</dbReference>
<evidence type="ECO:0000259" key="22">
    <source>
        <dbReference type="Pfam" id="PF02875"/>
    </source>
</evidence>
<gene>
    <name evidence="23" type="primary">folC</name>
    <name evidence="23" type="ORF">ACFFLH_03040</name>
</gene>
<dbReference type="InterPro" id="IPR001645">
    <property type="entry name" value="Folylpolyglutamate_synth"/>
</dbReference>
<keyword evidence="9" id="KW-0479">Metal-binding</keyword>
<evidence type="ECO:0000256" key="13">
    <source>
        <dbReference type="ARBA" id="ARBA00022909"/>
    </source>
</evidence>
<keyword evidence="12" id="KW-0460">Magnesium</keyword>
<sequence length="425" mass="46872">MRTLDQWLSWMEQQHPQQIELGLERVGQVWQALGQPQLARRVVTVGGTNGKGSTLTYLSQLGMAAGWKVGCYTSPHFLRYNERVCVQGQMVTDQQLCDAFAQVEQARQQLAVPPALTYFEFGTLAAFLILAEAQLDLVVLEVGLGGRLDAVNLIDADVAIITSIDLDHTDWLGPDRYSIGREKAGIFRPGRYALCADPEPPLSVVEQAERLGSQLLQINQQFGLREQEDGSWLAYGVDVQGRSWQLTGLQEPRLPLRNMAPALQAAVLLQMPGLSQFAAGVLAEASLTGRFQSLHWQGREWLLDVAHNPEAARHLATWLARHPVAGKHLALCGMLKDKDAEPVLQALAPQVQAWCWLDLPGPRGQTGQELSAKLAVEAPQGYANSIGQAVQWLLQHSSEQDRILVFGSFLTVSAFLAHYQEEAHV</sequence>
<protein>
    <recommendedName>
        <fullName evidence="7">Dihydrofolate synthase/folylpolyglutamate synthase</fullName>
        <ecNumber evidence="5">6.3.2.12</ecNumber>
        <ecNumber evidence="6">6.3.2.17</ecNumber>
    </recommendedName>
    <alternativeName>
        <fullName evidence="16">Folylpoly-gamma-glutamate synthetase-dihydrofolate synthetase</fullName>
    </alternativeName>
    <alternativeName>
        <fullName evidence="14">Folylpolyglutamate synthetase</fullName>
    </alternativeName>
    <alternativeName>
        <fullName evidence="15">Tetrahydrofolylpolyglutamate synthase</fullName>
    </alternativeName>
</protein>
<evidence type="ECO:0000256" key="5">
    <source>
        <dbReference type="ARBA" id="ARBA00013023"/>
    </source>
</evidence>
<dbReference type="EC" id="6.3.2.17" evidence="6"/>
<evidence type="ECO:0000256" key="1">
    <source>
        <dbReference type="ARBA" id="ARBA00002714"/>
    </source>
</evidence>
<dbReference type="EMBL" id="JBHLZN010000001">
    <property type="protein sequence ID" value="MFB9885387.1"/>
    <property type="molecule type" value="Genomic_DNA"/>
</dbReference>
<dbReference type="NCBIfam" id="NF008101">
    <property type="entry name" value="PRK10846.1"/>
    <property type="match status" value="1"/>
</dbReference>
<evidence type="ECO:0000256" key="17">
    <source>
        <dbReference type="ARBA" id="ARBA00047493"/>
    </source>
</evidence>
<dbReference type="SUPFAM" id="SSF53623">
    <property type="entry name" value="MurD-like peptide ligases, catalytic domain"/>
    <property type="match status" value="1"/>
</dbReference>
<evidence type="ECO:0000256" key="16">
    <source>
        <dbReference type="ARBA" id="ARBA00032510"/>
    </source>
</evidence>
<keyword evidence="13" id="KW-0289">Folate biosynthesis</keyword>
<dbReference type="EC" id="6.3.2.12" evidence="5"/>
<evidence type="ECO:0000313" key="23">
    <source>
        <dbReference type="EMBL" id="MFB9885387.1"/>
    </source>
</evidence>
<evidence type="ECO:0000256" key="15">
    <source>
        <dbReference type="ARBA" id="ARBA00030592"/>
    </source>
</evidence>
<evidence type="ECO:0000313" key="24">
    <source>
        <dbReference type="Proteomes" id="UP001589628"/>
    </source>
</evidence>
<evidence type="ECO:0000256" key="20">
    <source>
        <dbReference type="ARBA" id="ARBA00049161"/>
    </source>
</evidence>
<dbReference type="InterPro" id="IPR036615">
    <property type="entry name" value="Mur_ligase_C_dom_sf"/>
</dbReference>
<comment type="catalytic activity">
    <reaction evidence="20">
        <text>7,8-dihydropteroate + L-glutamate + ATP = 7,8-dihydrofolate + ADP + phosphate + H(+)</text>
        <dbReference type="Rhea" id="RHEA:23584"/>
        <dbReference type="ChEBI" id="CHEBI:15378"/>
        <dbReference type="ChEBI" id="CHEBI:17839"/>
        <dbReference type="ChEBI" id="CHEBI:29985"/>
        <dbReference type="ChEBI" id="CHEBI:30616"/>
        <dbReference type="ChEBI" id="CHEBI:43474"/>
        <dbReference type="ChEBI" id="CHEBI:57451"/>
        <dbReference type="ChEBI" id="CHEBI:456216"/>
        <dbReference type="EC" id="6.3.2.12"/>
    </reaction>
</comment>
<comment type="function">
    <text evidence="1">Functions in two distinct reactions of the de novo folate biosynthetic pathway. Catalyzes the addition of a glutamate residue to dihydropteroate (7,8-dihydropteroate or H2Pte) to form dihydrofolate (7,8-dihydrofolate monoglutamate or H2Pte-Glu). Also catalyzes successive additions of L-glutamate to tetrahydrofolate or 10-formyltetrahydrofolate or 5,10-methylenetetrahydrofolate, leading to folylpolyglutamate derivatives.</text>
</comment>
<organism evidence="23 24">
    <name type="scientific">Balneatrix alpica</name>
    <dbReference type="NCBI Taxonomy" id="75684"/>
    <lineage>
        <taxon>Bacteria</taxon>
        <taxon>Pseudomonadati</taxon>
        <taxon>Pseudomonadota</taxon>
        <taxon>Gammaproteobacteria</taxon>
        <taxon>Oceanospirillales</taxon>
        <taxon>Balneatrichaceae</taxon>
        <taxon>Balneatrix</taxon>
    </lineage>
</organism>
<accession>A0ABV5Z7X6</accession>
<evidence type="ECO:0000256" key="21">
    <source>
        <dbReference type="PIRNR" id="PIRNR001563"/>
    </source>
</evidence>
<dbReference type="GO" id="GO:0008841">
    <property type="term" value="F:dihydrofolate synthase activity"/>
    <property type="evidence" value="ECO:0007669"/>
    <property type="project" value="UniProtKB-EC"/>
</dbReference>
<evidence type="ECO:0000256" key="12">
    <source>
        <dbReference type="ARBA" id="ARBA00022842"/>
    </source>
</evidence>
<dbReference type="PANTHER" id="PTHR11136">
    <property type="entry name" value="FOLYLPOLYGLUTAMATE SYNTHASE-RELATED"/>
    <property type="match status" value="1"/>
</dbReference>
<evidence type="ECO:0000256" key="7">
    <source>
        <dbReference type="ARBA" id="ARBA00019357"/>
    </source>
</evidence>
<keyword evidence="11 21" id="KW-0067">ATP-binding</keyword>
<dbReference type="NCBIfam" id="TIGR01499">
    <property type="entry name" value="folC"/>
    <property type="match status" value="1"/>
</dbReference>
<comment type="catalytic activity">
    <reaction evidence="18">
        <text>10-formyltetrahydrofolyl-(gamma-L-Glu)(n) + L-glutamate + ATP = 10-formyltetrahydrofolyl-(gamma-L-Glu)(n+1) + ADP + phosphate + H(+)</text>
        <dbReference type="Rhea" id="RHEA:51904"/>
        <dbReference type="Rhea" id="RHEA-COMP:13088"/>
        <dbReference type="Rhea" id="RHEA-COMP:14300"/>
        <dbReference type="ChEBI" id="CHEBI:15378"/>
        <dbReference type="ChEBI" id="CHEBI:29985"/>
        <dbReference type="ChEBI" id="CHEBI:30616"/>
        <dbReference type="ChEBI" id="CHEBI:43474"/>
        <dbReference type="ChEBI" id="CHEBI:134413"/>
        <dbReference type="ChEBI" id="CHEBI:456216"/>
        <dbReference type="EC" id="6.3.2.17"/>
    </reaction>
</comment>
<evidence type="ECO:0000256" key="8">
    <source>
        <dbReference type="ARBA" id="ARBA00022598"/>
    </source>
</evidence>
<dbReference type="GO" id="GO:0004326">
    <property type="term" value="F:tetrahydrofolylpolyglutamate synthase activity"/>
    <property type="evidence" value="ECO:0007669"/>
    <property type="project" value="UniProtKB-EC"/>
</dbReference>
<evidence type="ECO:0000256" key="18">
    <source>
        <dbReference type="ARBA" id="ARBA00047808"/>
    </source>
</evidence>
<dbReference type="PIRSF" id="PIRSF001563">
    <property type="entry name" value="Folylpolyglu_synth"/>
    <property type="match status" value="1"/>
</dbReference>
<evidence type="ECO:0000256" key="10">
    <source>
        <dbReference type="ARBA" id="ARBA00022741"/>
    </source>
</evidence>
<evidence type="ECO:0000256" key="6">
    <source>
        <dbReference type="ARBA" id="ARBA00013025"/>
    </source>
</evidence>
<keyword evidence="10 21" id="KW-0547">Nucleotide-binding</keyword>
<dbReference type="Proteomes" id="UP001589628">
    <property type="component" value="Unassembled WGS sequence"/>
</dbReference>
<comment type="similarity">
    <text evidence="4 21">Belongs to the folylpolyglutamate synthase family.</text>
</comment>
<proteinExistence type="inferred from homology"/>
<dbReference type="Gene3D" id="3.90.190.20">
    <property type="entry name" value="Mur ligase, C-terminal domain"/>
    <property type="match status" value="1"/>
</dbReference>
<dbReference type="PANTHER" id="PTHR11136:SF0">
    <property type="entry name" value="DIHYDROFOLATE SYNTHETASE-RELATED"/>
    <property type="match status" value="1"/>
</dbReference>
<comment type="catalytic activity">
    <reaction evidence="17">
        <text>(6S)-5,6,7,8-tetrahydrofolyl-(gamma-L-Glu)(n) + L-glutamate + ATP = (6S)-5,6,7,8-tetrahydrofolyl-(gamma-L-Glu)(n+1) + ADP + phosphate + H(+)</text>
        <dbReference type="Rhea" id="RHEA:10580"/>
        <dbReference type="Rhea" id="RHEA-COMP:14738"/>
        <dbReference type="Rhea" id="RHEA-COMP:14740"/>
        <dbReference type="ChEBI" id="CHEBI:15378"/>
        <dbReference type="ChEBI" id="CHEBI:29985"/>
        <dbReference type="ChEBI" id="CHEBI:30616"/>
        <dbReference type="ChEBI" id="CHEBI:43474"/>
        <dbReference type="ChEBI" id="CHEBI:141005"/>
        <dbReference type="ChEBI" id="CHEBI:456216"/>
        <dbReference type="EC" id="6.3.2.17"/>
    </reaction>
</comment>
<evidence type="ECO:0000256" key="2">
    <source>
        <dbReference type="ARBA" id="ARBA00004799"/>
    </source>
</evidence>
<evidence type="ECO:0000256" key="19">
    <source>
        <dbReference type="ARBA" id="ARBA00049035"/>
    </source>
</evidence>